<organism evidence="2 3">
    <name type="scientific">Colletotrichum paranaense</name>
    <dbReference type="NCBI Taxonomy" id="1914294"/>
    <lineage>
        <taxon>Eukaryota</taxon>
        <taxon>Fungi</taxon>
        <taxon>Dikarya</taxon>
        <taxon>Ascomycota</taxon>
        <taxon>Pezizomycotina</taxon>
        <taxon>Sordariomycetes</taxon>
        <taxon>Hypocreomycetidae</taxon>
        <taxon>Glomerellales</taxon>
        <taxon>Glomerellaceae</taxon>
        <taxon>Colletotrichum</taxon>
        <taxon>Colletotrichum acutatum species complex</taxon>
    </lineage>
</organism>
<name>A0ABQ9RVG8_9PEZI</name>
<evidence type="ECO:0000256" key="1">
    <source>
        <dbReference type="SAM" id="SignalP"/>
    </source>
</evidence>
<comment type="caution">
    <text evidence="2">The sequence shown here is derived from an EMBL/GenBank/DDBJ whole genome shotgun (WGS) entry which is preliminary data.</text>
</comment>
<keyword evidence="3" id="KW-1185">Reference proteome</keyword>
<reference evidence="2 3" key="1">
    <citation type="submission" date="2016-10" db="EMBL/GenBank/DDBJ databases">
        <title>The genome sequence of Colletotrichum fioriniae PJ7.</title>
        <authorList>
            <person name="Baroncelli R."/>
        </authorList>
    </citation>
    <scope>NUCLEOTIDE SEQUENCE [LARGE SCALE GENOMIC DNA]</scope>
    <source>
        <strain evidence="2 3">IMI 384185</strain>
    </source>
</reference>
<dbReference type="Proteomes" id="UP001241169">
    <property type="component" value="Unassembled WGS sequence"/>
</dbReference>
<feature type="signal peptide" evidence="1">
    <location>
        <begin position="1"/>
        <end position="21"/>
    </location>
</feature>
<dbReference type="RefSeq" id="XP_060340410.1">
    <property type="nucleotide sequence ID" value="XM_060500895.1"/>
</dbReference>
<evidence type="ECO:0000313" key="2">
    <source>
        <dbReference type="EMBL" id="KAK1515529.1"/>
    </source>
</evidence>
<dbReference type="EMBL" id="MOPA01000027">
    <property type="protein sequence ID" value="KAK1515529.1"/>
    <property type="molecule type" value="Genomic_DNA"/>
</dbReference>
<dbReference type="GeneID" id="85384794"/>
<proteinExistence type="predicted"/>
<keyword evidence="1" id="KW-0732">Signal</keyword>
<gene>
    <name evidence="2" type="ORF">CPAR01_16650</name>
</gene>
<protein>
    <submittedName>
        <fullName evidence="2">Uncharacterized protein</fullName>
    </submittedName>
</protein>
<accession>A0ABQ9RVG8</accession>
<sequence>AWRALSHSLTLSLSLPLFLTSLRIQVGPDRLQRNRPVHHIPYLVALTSTQGTSTLSASCTSHTHTHTAYLLSVCTNTSRIFPASLPYASASPAAAAVVAVAVTVAFPCCGLSHLHLPKARIGLRNLQYLQDTSPSQVRPAVQPTSSLASASELKLLFNPLPGPSTQMPKAQVKTKTPTAHACPYIDTFFAQRSRHLEINDCNLAGGPPAVAAAPTTAPSPSWKYSSSSLPHGTDLLKPAGYNRRDPTTHVPHTDTLLRLYIQIQCSLSSVPRTDTLPYQRTTLNSCCSPHLSRLETAIPVALAVAARCLRCRYRSSTLVLFFFLCLPSTLA</sequence>
<feature type="chain" id="PRO_5045555393" evidence="1">
    <location>
        <begin position="22"/>
        <end position="331"/>
    </location>
</feature>
<evidence type="ECO:0000313" key="3">
    <source>
        <dbReference type="Proteomes" id="UP001241169"/>
    </source>
</evidence>
<feature type="non-terminal residue" evidence="2">
    <location>
        <position position="1"/>
    </location>
</feature>